<reference evidence="3 4" key="1">
    <citation type="submission" date="2021-08" db="EMBL/GenBank/DDBJ databases">
        <title>Draft Genome Sequence of Phanerochaete sordida strain YK-624.</title>
        <authorList>
            <person name="Mori T."/>
            <person name="Dohra H."/>
            <person name="Suzuki T."/>
            <person name="Kawagishi H."/>
            <person name="Hirai H."/>
        </authorList>
    </citation>
    <scope>NUCLEOTIDE SEQUENCE [LARGE SCALE GENOMIC DNA]</scope>
    <source>
        <strain evidence="3 4">YK-624</strain>
    </source>
</reference>
<dbReference type="InterPro" id="IPR008979">
    <property type="entry name" value="Galactose-bd-like_sf"/>
</dbReference>
<dbReference type="Gene3D" id="2.60.120.470">
    <property type="entry name" value="PITH domain"/>
    <property type="match status" value="1"/>
</dbReference>
<dbReference type="SUPFAM" id="SSF49785">
    <property type="entry name" value="Galactose-binding domain-like"/>
    <property type="match status" value="1"/>
</dbReference>
<evidence type="ECO:0000256" key="1">
    <source>
        <dbReference type="ARBA" id="ARBA00025788"/>
    </source>
</evidence>
<dbReference type="OrthoDB" id="10263751at2759"/>
<feature type="domain" description="PITH" evidence="2">
    <location>
        <begin position="1"/>
        <end position="174"/>
    </location>
</feature>
<dbReference type="InterPro" id="IPR037047">
    <property type="entry name" value="PITH_dom_sf"/>
</dbReference>
<protein>
    <submittedName>
        <fullName evidence="3">PITH domain-containing protein</fullName>
    </submittedName>
</protein>
<dbReference type="EMBL" id="BPQB01000067">
    <property type="protein sequence ID" value="GJE97046.1"/>
    <property type="molecule type" value="Genomic_DNA"/>
</dbReference>
<proteinExistence type="inferred from homology"/>
<dbReference type="AlphaFoldDB" id="A0A9P3LIZ8"/>
<accession>A0A9P3LIZ8</accession>
<evidence type="ECO:0000259" key="2">
    <source>
        <dbReference type="PROSITE" id="PS51532"/>
    </source>
</evidence>
<dbReference type="PANTHER" id="PTHR12175:SF5">
    <property type="entry name" value="OS03G0795500 PROTEIN"/>
    <property type="match status" value="1"/>
</dbReference>
<dbReference type="InterPro" id="IPR010400">
    <property type="entry name" value="PITH_dom"/>
</dbReference>
<dbReference type="InterPro" id="IPR045099">
    <property type="entry name" value="PITH1-like"/>
</dbReference>
<comment type="caution">
    <text evidence="3">The sequence shown here is derived from an EMBL/GenBank/DDBJ whole genome shotgun (WGS) entry which is preliminary data.</text>
</comment>
<dbReference type="Proteomes" id="UP000703269">
    <property type="component" value="Unassembled WGS sequence"/>
</dbReference>
<dbReference type="Pfam" id="PF06201">
    <property type="entry name" value="PITH"/>
    <property type="match status" value="1"/>
</dbReference>
<dbReference type="PROSITE" id="PS51532">
    <property type="entry name" value="PITH"/>
    <property type="match status" value="1"/>
</dbReference>
<comment type="similarity">
    <text evidence="1">Belongs to the PITHD1 family.</text>
</comment>
<evidence type="ECO:0000313" key="3">
    <source>
        <dbReference type="EMBL" id="GJE97046.1"/>
    </source>
</evidence>
<dbReference type="GO" id="GO:0005737">
    <property type="term" value="C:cytoplasm"/>
    <property type="evidence" value="ECO:0007669"/>
    <property type="project" value="UniProtKB-ARBA"/>
</dbReference>
<organism evidence="3 4">
    <name type="scientific">Phanerochaete sordida</name>
    <dbReference type="NCBI Taxonomy" id="48140"/>
    <lineage>
        <taxon>Eukaryota</taxon>
        <taxon>Fungi</taxon>
        <taxon>Dikarya</taxon>
        <taxon>Basidiomycota</taxon>
        <taxon>Agaricomycotina</taxon>
        <taxon>Agaricomycetes</taxon>
        <taxon>Polyporales</taxon>
        <taxon>Phanerochaetaceae</taxon>
        <taxon>Phanerochaete</taxon>
    </lineage>
</organism>
<dbReference type="PANTHER" id="PTHR12175">
    <property type="entry name" value="AD039 HT014 THIOREDOXIN FAMILY TRP26"/>
    <property type="match status" value="1"/>
</dbReference>
<evidence type="ECO:0000313" key="4">
    <source>
        <dbReference type="Proteomes" id="UP000703269"/>
    </source>
</evidence>
<gene>
    <name evidence="3" type="ORF">PsYK624_132560</name>
</gene>
<sequence length="174" mass="19305">MEEALGISLLEALDGQQLNCLNEDAEHTLKSILQSKQLNTSSNYLLSDADEQLILNIPFNQVVRIRALVIKSAGEPEQRPRRIKLFVNRPTLGFEDAADASEPEAAQIFELTDEQVAEGKRIPLRFVRFQSVNSLHIFVESNGGDDQTRIDAIDVFGAQAQGTRDLSGLKVVED</sequence>
<name>A0A9P3LIZ8_9APHY</name>
<keyword evidence="4" id="KW-1185">Reference proteome</keyword>